<organism evidence="1 2">
    <name type="scientific">Phlebotomus papatasi</name>
    <name type="common">Sandfly</name>
    <dbReference type="NCBI Taxonomy" id="29031"/>
    <lineage>
        <taxon>Eukaryota</taxon>
        <taxon>Metazoa</taxon>
        <taxon>Ecdysozoa</taxon>
        <taxon>Arthropoda</taxon>
        <taxon>Hexapoda</taxon>
        <taxon>Insecta</taxon>
        <taxon>Pterygota</taxon>
        <taxon>Neoptera</taxon>
        <taxon>Endopterygota</taxon>
        <taxon>Diptera</taxon>
        <taxon>Nematocera</taxon>
        <taxon>Psychodoidea</taxon>
        <taxon>Psychodidae</taxon>
        <taxon>Phlebotomus</taxon>
        <taxon>Phlebotomus</taxon>
    </lineage>
</organism>
<proteinExistence type="predicted"/>
<evidence type="ECO:0000313" key="2">
    <source>
        <dbReference type="Proteomes" id="UP000092462"/>
    </source>
</evidence>
<keyword evidence="2" id="KW-1185">Reference proteome</keyword>
<dbReference type="Proteomes" id="UP000092462">
    <property type="component" value="Unassembled WGS sequence"/>
</dbReference>
<dbReference type="EMBL" id="AJVK01019628">
    <property type="status" value="NOT_ANNOTATED_CDS"/>
    <property type="molecule type" value="Genomic_DNA"/>
</dbReference>
<name>A0A1B0DR36_PHLPP</name>
<dbReference type="AlphaFoldDB" id="A0A1B0DR36"/>
<dbReference type="VEuPathDB" id="VectorBase:PPAI011019"/>
<protein>
    <submittedName>
        <fullName evidence="1">Uncharacterized protein</fullName>
    </submittedName>
</protein>
<accession>A0A1B0DR36</accession>
<dbReference type="EnsemblMetazoa" id="PPAI011019-RA">
    <property type="protein sequence ID" value="PPAI011019-PA"/>
    <property type="gene ID" value="PPAI011019"/>
</dbReference>
<reference evidence="1" key="1">
    <citation type="submission" date="2022-08" db="UniProtKB">
        <authorList>
            <consortium name="EnsemblMetazoa"/>
        </authorList>
    </citation>
    <scope>IDENTIFICATION</scope>
    <source>
        <strain evidence="1">Israel</strain>
    </source>
</reference>
<sequence length="186" mass="21087">MDPIGPLPGFKNHSERIITPKATNTQKNCCICQSMRHTQILPMNRGVGLTLVFLWGLWMATNTLEIPDEDAGDSKRSSWNNLQASWGKRWPDDFDDVDDARLEAIAGGQQMPLVGQKRTWKAINGAWGKRVNAGSGDWNKFRSAWGKREPGWNNLKGLWGKRSTNNWNRLSSGWGKRYDADLEMDI</sequence>
<evidence type="ECO:0000313" key="1">
    <source>
        <dbReference type="EnsemblMetazoa" id="PPAI011019-PA"/>
    </source>
</evidence>
<dbReference type="VEuPathDB" id="VectorBase:PPAPM1_002567"/>
<dbReference type="EMBL" id="AJVK01019629">
    <property type="status" value="NOT_ANNOTATED_CDS"/>
    <property type="molecule type" value="Genomic_DNA"/>
</dbReference>